<dbReference type="AlphaFoldDB" id="K8WQN1"/>
<keyword evidence="2" id="KW-1185">Reference proteome</keyword>
<gene>
    <name evidence="1" type="ORF">OOA_05561</name>
</gene>
<dbReference type="STRING" id="1141662.OOA_05561"/>
<evidence type="ECO:0000313" key="1">
    <source>
        <dbReference type="EMBL" id="EKT62918.1"/>
    </source>
</evidence>
<evidence type="ECO:0008006" key="3">
    <source>
        <dbReference type="Google" id="ProtNLM"/>
    </source>
</evidence>
<proteinExistence type="predicted"/>
<protein>
    <recommendedName>
        <fullName evidence="3">CpmJ protein</fullName>
    </recommendedName>
</protein>
<dbReference type="Pfam" id="PF21955">
    <property type="entry name" value="CarG-like"/>
    <property type="match status" value="1"/>
</dbReference>
<comment type="caution">
    <text evidence="1">The sequence shown here is derived from an EMBL/GenBank/DDBJ whole genome shotgun (WGS) entry which is preliminary data.</text>
</comment>
<dbReference type="Proteomes" id="UP000009336">
    <property type="component" value="Unassembled WGS sequence"/>
</dbReference>
<sequence length="180" mass="21084">MIISKKFLIIILFSLSFNLYSSTLVKLKDGHNYIDLNGNGTKDIVFFASFDNNTSHPNHTATFFMRKNNRWSIILVPDDDGFVWSDFSLSASMTKIVDFELHQYKNTYFMIKGIKFSELYNRSDLTDYTKIKFTRYKIVSNHTDPGVPELYWQPTGSYLTNEKYLNVDEAFKLLDMSKFK</sequence>
<reference evidence="1 2" key="1">
    <citation type="journal article" date="2012" name="BMC Genomics">
        <title>Comparative genomics of bacteria in the genus Providencia isolated from wild Drosophila melanogaster.</title>
        <authorList>
            <person name="Galac M.R."/>
            <person name="Lazzaro B.P."/>
        </authorList>
    </citation>
    <scope>NUCLEOTIDE SEQUENCE [LARGE SCALE GENOMIC DNA]</scope>
    <source>
        <strain evidence="1 2">DSM 19968</strain>
    </source>
</reference>
<dbReference type="PATRIC" id="fig|1141662.3.peg.1129"/>
<dbReference type="InterPro" id="IPR054139">
    <property type="entry name" value="CarG-like"/>
</dbReference>
<dbReference type="eggNOG" id="ENOG5032WNA">
    <property type="taxonomic scope" value="Bacteria"/>
</dbReference>
<dbReference type="EMBL" id="AKKL01000016">
    <property type="protein sequence ID" value="EKT62918.1"/>
    <property type="molecule type" value="Genomic_DNA"/>
</dbReference>
<dbReference type="HOGENOM" id="CLU_128658_0_0_6"/>
<dbReference type="RefSeq" id="WP_008911144.1">
    <property type="nucleotide sequence ID" value="NZ_KB233222.1"/>
</dbReference>
<organism evidence="1 2">
    <name type="scientific">Providencia burhodogranariea DSM 19968</name>
    <dbReference type="NCBI Taxonomy" id="1141662"/>
    <lineage>
        <taxon>Bacteria</taxon>
        <taxon>Pseudomonadati</taxon>
        <taxon>Pseudomonadota</taxon>
        <taxon>Gammaproteobacteria</taxon>
        <taxon>Enterobacterales</taxon>
        <taxon>Morganellaceae</taxon>
        <taxon>Providencia</taxon>
    </lineage>
</organism>
<dbReference type="OrthoDB" id="5866347at2"/>
<accession>K8WQN1</accession>
<evidence type="ECO:0000313" key="2">
    <source>
        <dbReference type="Proteomes" id="UP000009336"/>
    </source>
</evidence>
<name>K8WQN1_9GAMM</name>